<sequence length="260" mass="28718">MAAIHQSQPTVTRQPSVTPTVSFTMSNLQMSTKTLTNTGGRSSAHSTIQVTTLPVSNEDNVYQALKMKDSTDLSADVAQMLGEIEMKEIAKESVGTVVSVARYGQENIKLFNLLVKKFQQKNGTFKSIPQALFKELQGIKDLKRTSFLQEALDTSLKILPQNEGKLTEKNLQEVNDLNILKVKSVTSDASAQLSKVVREFGKKSGNSIRREEHDYCHTVSDNLINPVSNIAGDRGDEDVKLVYDRTDILPDNLANTSKCL</sequence>
<organism evidence="1 2">
    <name type="scientific">Mytilus edulis</name>
    <name type="common">Blue mussel</name>
    <dbReference type="NCBI Taxonomy" id="6550"/>
    <lineage>
        <taxon>Eukaryota</taxon>
        <taxon>Metazoa</taxon>
        <taxon>Spiralia</taxon>
        <taxon>Lophotrochozoa</taxon>
        <taxon>Mollusca</taxon>
        <taxon>Bivalvia</taxon>
        <taxon>Autobranchia</taxon>
        <taxon>Pteriomorphia</taxon>
        <taxon>Mytilida</taxon>
        <taxon>Mytiloidea</taxon>
        <taxon>Mytilidae</taxon>
        <taxon>Mytilinae</taxon>
        <taxon>Mytilus</taxon>
    </lineage>
</organism>
<dbReference type="Proteomes" id="UP000683360">
    <property type="component" value="Unassembled WGS sequence"/>
</dbReference>
<accession>A0A8S3QIK5</accession>
<dbReference type="EMBL" id="CAJPWZ010000483">
    <property type="protein sequence ID" value="CAG2194509.1"/>
    <property type="molecule type" value="Genomic_DNA"/>
</dbReference>
<gene>
    <name evidence="1" type="ORF">MEDL_9528</name>
</gene>
<protein>
    <submittedName>
        <fullName evidence="1">Uncharacterized protein</fullName>
    </submittedName>
</protein>
<name>A0A8S3QIK5_MYTED</name>
<evidence type="ECO:0000313" key="1">
    <source>
        <dbReference type="EMBL" id="CAG2194509.1"/>
    </source>
</evidence>
<comment type="caution">
    <text evidence="1">The sequence shown here is derived from an EMBL/GenBank/DDBJ whole genome shotgun (WGS) entry which is preliminary data.</text>
</comment>
<keyword evidence="2" id="KW-1185">Reference proteome</keyword>
<dbReference type="AlphaFoldDB" id="A0A8S3QIK5"/>
<evidence type="ECO:0000313" key="2">
    <source>
        <dbReference type="Proteomes" id="UP000683360"/>
    </source>
</evidence>
<reference evidence="1" key="1">
    <citation type="submission" date="2021-03" db="EMBL/GenBank/DDBJ databases">
        <authorList>
            <person name="Bekaert M."/>
        </authorList>
    </citation>
    <scope>NUCLEOTIDE SEQUENCE</scope>
</reference>
<proteinExistence type="predicted"/>